<evidence type="ECO:0008006" key="4">
    <source>
        <dbReference type="Google" id="ProtNLM"/>
    </source>
</evidence>
<dbReference type="InterPro" id="IPR043129">
    <property type="entry name" value="ATPase_NBD"/>
</dbReference>
<evidence type="ECO:0000313" key="3">
    <source>
        <dbReference type="Proteomes" id="UP000524246"/>
    </source>
</evidence>
<keyword evidence="1" id="KW-0812">Transmembrane</keyword>
<dbReference type="Gene3D" id="3.30.420.380">
    <property type="match status" value="1"/>
</dbReference>
<dbReference type="SUPFAM" id="SSF53067">
    <property type="entry name" value="Actin-like ATPase domain"/>
    <property type="match status" value="1"/>
</dbReference>
<evidence type="ECO:0000313" key="2">
    <source>
        <dbReference type="EMBL" id="NMC61977.1"/>
    </source>
</evidence>
<feature type="transmembrane region" description="Helical" evidence="1">
    <location>
        <begin position="348"/>
        <end position="369"/>
    </location>
</feature>
<reference evidence="2 3" key="1">
    <citation type="journal article" date="2020" name="Biotechnol. Biofuels">
        <title>New insights from the biogas microbiome by comprehensive genome-resolved metagenomics of nearly 1600 species originating from multiple anaerobic digesters.</title>
        <authorList>
            <person name="Campanaro S."/>
            <person name="Treu L."/>
            <person name="Rodriguez-R L.M."/>
            <person name="Kovalovszki A."/>
            <person name="Ziels R.M."/>
            <person name="Maus I."/>
            <person name="Zhu X."/>
            <person name="Kougias P.G."/>
            <person name="Basile A."/>
            <person name="Luo G."/>
            <person name="Schluter A."/>
            <person name="Konstantinidis K.T."/>
            <person name="Angelidaki I."/>
        </authorList>
    </citation>
    <scope>NUCLEOTIDE SEQUENCE [LARGE SCALE GENOMIC DNA]</scope>
    <source>
        <strain evidence="2">AS27yjCOA_65</strain>
    </source>
</reference>
<gene>
    <name evidence="2" type="ORF">GYA55_02285</name>
</gene>
<dbReference type="EMBL" id="JAAZON010000093">
    <property type="protein sequence ID" value="NMC61977.1"/>
    <property type="molecule type" value="Genomic_DNA"/>
</dbReference>
<sequence length="509" mass="57827">MQPVLVIDLTRDPILAYIVDVSTNEGLILERATASRLSWLSEYSRKSLEKNKIDSEVVPIDTNGTSLQDNPTTMPFNGGEVLLSLVKQFTREWTNSVVILPPIDYISFGLNAPFGDMKRLSKVLLSEVQDTVPFELDEMHLHYRSMQFLGRDDFFVHVGLIPKQFIRDMLVWLNEATIEATILCPSTCVLSTFYDLSEGASPLAALIHYDYPNMNFGIFIDAKFCVDRTFNYFTDNEGQEHRDHFIESSLRQFRTMLLAFEKRFDRNIPQILVFGKEVNTLLLQDLFPQREIRLYADEEYKVDSDFFAKKAALFGRDEKAPEPLVNFRSGEFKVGIKWAGLFHCIQQVLPYFLTFCVCTVVTLLVSYFARESRLEAIQATTVETIRELIPSIDPNSSSPSEFVKSELATIQKQLRDLGSPFQLSPLDALVELSKDFQKRSNATIRRINIVGNKVTIEGSAPNYAAMDTLEKAFKKKKRTYCQVKNTVNATGASGGSSTLNFSFTLELCE</sequence>
<dbReference type="AlphaFoldDB" id="A0A7X9IJC0"/>
<dbReference type="Proteomes" id="UP000524246">
    <property type="component" value="Unassembled WGS sequence"/>
</dbReference>
<protein>
    <recommendedName>
        <fullName evidence="4">GspL cytoplasmic actin-ATPase-like domain-containing protein</fullName>
    </recommendedName>
</protein>
<organism evidence="2 3">
    <name type="scientific">SAR324 cluster bacterium</name>
    <dbReference type="NCBI Taxonomy" id="2024889"/>
    <lineage>
        <taxon>Bacteria</taxon>
        <taxon>Deltaproteobacteria</taxon>
        <taxon>SAR324 cluster</taxon>
    </lineage>
</organism>
<proteinExistence type="predicted"/>
<keyword evidence="1" id="KW-1133">Transmembrane helix</keyword>
<comment type="caution">
    <text evidence="2">The sequence shown here is derived from an EMBL/GenBank/DDBJ whole genome shotgun (WGS) entry which is preliminary data.</text>
</comment>
<evidence type="ECO:0000256" key="1">
    <source>
        <dbReference type="SAM" id="Phobius"/>
    </source>
</evidence>
<keyword evidence="1" id="KW-0472">Membrane</keyword>
<accession>A0A7X9IJC0</accession>
<name>A0A7X9IJC0_9DELT</name>